<reference evidence="6 7" key="1">
    <citation type="journal article" date="2024" name="Insects">
        <title>An Improved Chromosome-Level Genome Assembly of the Firefly Pyrocoelia pectoralis.</title>
        <authorList>
            <person name="Fu X."/>
            <person name="Meyer-Rochow V.B."/>
            <person name="Ballantyne L."/>
            <person name="Zhu X."/>
        </authorList>
    </citation>
    <scope>NUCLEOTIDE SEQUENCE [LARGE SCALE GENOMIC DNA]</scope>
    <source>
        <strain evidence="6">XCY_ONT2</strain>
    </source>
</reference>
<comment type="subcellular location">
    <subcellularLocation>
        <location evidence="5">Membrane</location>
        <topology evidence="5">Single-pass membrane protein</topology>
    </subcellularLocation>
</comment>
<comment type="catalytic activity">
    <reaction evidence="5">
        <text>glucuronate acceptor + UDP-alpha-D-glucuronate = acceptor beta-D-glucuronoside + UDP + H(+)</text>
        <dbReference type="Rhea" id="RHEA:21032"/>
        <dbReference type="ChEBI" id="CHEBI:15378"/>
        <dbReference type="ChEBI" id="CHEBI:58052"/>
        <dbReference type="ChEBI" id="CHEBI:58223"/>
        <dbReference type="ChEBI" id="CHEBI:132367"/>
        <dbReference type="ChEBI" id="CHEBI:132368"/>
        <dbReference type="EC" id="2.4.1.17"/>
    </reaction>
</comment>
<dbReference type="PROSITE" id="PS00375">
    <property type="entry name" value="UDPGT"/>
    <property type="match status" value="1"/>
</dbReference>
<keyword evidence="5" id="KW-0812">Transmembrane</keyword>
<name>A0AAN7ZHY2_9COLE</name>
<feature type="signal peptide" evidence="5">
    <location>
        <begin position="1"/>
        <end position="19"/>
    </location>
</feature>
<accession>A0AAN7ZHY2</accession>
<dbReference type="EC" id="2.4.1.17" evidence="5"/>
<evidence type="ECO:0000313" key="6">
    <source>
        <dbReference type="EMBL" id="KAK5647540.1"/>
    </source>
</evidence>
<keyword evidence="7" id="KW-1185">Reference proteome</keyword>
<keyword evidence="5" id="KW-0732">Signal</keyword>
<keyword evidence="5" id="KW-0472">Membrane</keyword>
<dbReference type="PANTHER" id="PTHR48043:SF159">
    <property type="entry name" value="EG:EG0003.4 PROTEIN-RELATED"/>
    <property type="match status" value="1"/>
</dbReference>
<evidence type="ECO:0000256" key="2">
    <source>
        <dbReference type="ARBA" id="ARBA00022676"/>
    </source>
</evidence>
<evidence type="ECO:0000313" key="7">
    <source>
        <dbReference type="Proteomes" id="UP001329430"/>
    </source>
</evidence>
<gene>
    <name evidence="6" type="ORF">RI129_002432</name>
</gene>
<evidence type="ECO:0000256" key="5">
    <source>
        <dbReference type="RuleBase" id="RU362059"/>
    </source>
</evidence>
<protein>
    <recommendedName>
        <fullName evidence="5">UDP-glucuronosyltransferase</fullName>
        <ecNumber evidence="5">2.4.1.17</ecNumber>
    </recommendedName>
</protein>
<dbReference type="Pfam" id="PF00201">
    <property type="entry name" value="UDPGT"/>
    <property type="match status" value="1"/>
</dbReference>
<dbReference type="Gene3D" id="3.40.50.2000">
    <property type="entry name" value="Glycogen Phosphorylase B"/>
    <property type="match status" value="1"/>
</dbReference>
<keyword evidence="5" id="KW-1133">Transmembrane helix</keyword>
<dbReference type="SUPFAM" id="SSF53756">
    <property type="entry name" value="UDP-Glycosyltransferase/glycogen phosphorylase"/>
    <property type="match status" value="1"/>
</dbReference>
<evidence type="ECO:0000256" key="1">
    <source>
        <dbReference type="ARBA" id="ARBA00009995"/>
    </source>
</evidence>
<dbReference type="AlphaFoldDB" id="A0AAN7ZHY2"/>
<evidence type="ECO:0000256" key="4">
    <source>
        <dbReference type="RuleBase" id="RU003718"/>
    </source>
</evidence>
<dbReference type="InterPro" id="IPR050271">
    <property type="entry name" value="UDP-glycosyltransferase"/>
</dbReference>
<dbReference type="InterPro" id="IPR002213">
    <property type="entry name" value="UDP_glucos_trans"/>
</dbReference>
<proteinExistence type="inferred from homology"/>
<keyword evidence="2 4" id="KW-0328">Glycosyltransferase</keyword>
<dbReference type="Proteomes" id="UP001329430">
    <property type="component" value="Chromosome 2"/>
</dbReference>
<dbReference type="GO" id="GO:0015020">
    <property type="term" value="F:glucuronosyltransferase activity"/>
    <property type="evidence" value="ECO:0007669"/>
    <property type="project" value="UniProtKB-EC"/>
</dbReference>
<dbReference type="CDD" id="cd03784">
    <property type="entry name" value="GT1_Gtf-like"/>
    <property type="match status" value="1"/>
</dbReference>
<dbReference type="GO" id="GO:0016020">
    <property type="term" value="C:membrane"/>
    <property type="evidence" value="ECO:0007669"/>
    <property type="project" value="UniProtKB-SubCell"/>
</dbReference>
<organism evidence="6 7">
    <name type="scientific">Pyrocoelia pectoralis</name>
    <dbReference type="NCBI Taxonomy" id="417401"/>
    <lineage>
        <taxon>Eukaryota</taxon>
        <taxon>Metazoa</taxon>
        <taxon>Ecdysozoa</taxon>
        <taxon>Arthropoda</taxon>
        <taxon>Hexapoda</taxon>
        <taxon>Insecta</taxon>
        <taxon>Pterygota</taxon>
        <taxon>Neoptera</taxon>
        <taxon>Endopterygota</taxon>
        <taxon>Coleoptera</taxon>
        <taxon>Polyphaga</taxon>
        <taxon>Elateriformia</taxon>
        <taxon>Elateroidea</taxon>
        <taxon>Lampyridae</taxon>
        <taxon>Lampyrinae</taxon>
        <taxon>Pyrocoelia</taxon>
    </lineage>
</organism>
<comment type="similarity">
    <text evidence="1 4">Belongs to the UDP-glycosyltransferase family.</text>
</comment>
<feature type="transmembrane region" description="Helical" evidence="5">
    <location>
        <begin position="471"/>
        <end position="494"/>
    </location>
</feature>
<dbReference type="EMBL" id="JAVRBK010000002">
    <property type="protein sequence ID" value="KAK5647540.1"/>
    <property type="molecule type" value="Genomic_DNA"/>
</dbReference>
<dbReference type="FunFam" id="3.40.50.2000:FF:000050">
    <property type="entry name" value="UDP-glucuronosyltransferase"/>
    <property type="match status" value="1"/>
</dbReference>
<dbReference type="InterPro" id="IPR035595">
    <property type="entry name" value="UDP_glycos_trans_CS"/>
</dbReference>
<sequence length="519" mass="59219">MNILTVLLLLSSLSCGAFGAKILAIFHFPCKSHHILGSTLLKNLAKKGHEVTMVSPFPFKEKIKNYKDLDITGMLEYKEKYIVPKLVSGHKASMYDKMTYSIKNAKEVAELFLNHPNYKQLLSEHFDLIILNWSMNEAFLGIAHHFQAPVIVFSSIGASQLTNKITRNPAPYSYVPNLFVTYPDDMNFIQRMSNAFWSISFTLVDHFINENVQQELLTKYFPKAPPLQTLVDNVSLILLNSHFAIEGARPYVPNMIQIGGFHVEKPKPLADDLKKFLDNASEGAILFSLGTNVKSSHLPKEKLEEIIKCFAKVNLKVIWKFEKQFFSQLPPNVLVNEWFPQTDILAHPNVKAFVTHGGRLSTIEALHYGVPIIGIPFFSDQESNVADSVNKGYGVRLGYEDLTSESLKNSLLEVTNNPMYRNNAKLRSDVLHDQPLAPLDMATYWVEYVMRHNGAFHLQCASNQLTWYQRILLDVIAFMLFIISSLILILYFTIRATYRFLKKLLSKKPKKTDLKKKKK</sequence>
<feature type="chain" id="PRO_5042661193" description="UDP-glucuronosyltransferase" evidence="5">
    <location>
        <begin position="20"/>
        <end position="519"/>
    </location>
</feature>
<comment type="caution">
    <text evidence="6">The sequence shown here is derived from an EMBL/GenBank/DDBJ whole genome shotgun (WGS) entry which is preliminary data.</text>
</comment>
<evidence type="ECO:0000256" key="3">
    <source>
        <dbReference type="ARBA" id="ARBA00022679"/>
    </source>
</evidence>
<keyword evidence="3 4" id="KW-0808">Transferase</keyword>
<dbReference type="PANTHER" id="PTHR48043">
    <property type="entry name" value="EG:EG0003.4 PROTEIN-RELATED"/>
    <property type="match status" value="1"/>
</dbReference>